<dbReference type="Proteomes" id="UP000220904">
    <property type="component" value="Unassembled WGS sequence"/>
</dbReference>
<proteinExistence type="predicted"/>
<comment type="caution">
    <text evidence="2">The sequence shown here is derived from an EMBL/GenBank/DDBJ whole genome shotgun (WGS) entry which is preliminary data.</text>
</comment>
<name>A0A2A7B848_9FIRM</name>
<keyword evidence="1" id="KW-0472">Membrane</keyword>
<keyword evidence="1" id="KW-1133">Transmembrane helix</keyword>
<evidence type="ECO:0000313" key="3">
    <source>
        <dbReference type="Proteomes" id="UP000220904"/>
    </source>
</evidence>
<dbReference type="Pfam" id="PF14808">
    <property type="entry name" value="TMEM164"/>
    <property type="match status" value="1"/>
</dbReference>
<sequence length="252" mass="28881">MNDFWKSYDITALEYGVNYQCYPLYGRIHLTELALSLIFILSAALWYRHSGPKQRRRILVGVTVLLLLDEAALLLGMALTGQWNWSYLPLHLCSINVFVCLYNTLFDQNWCKEELYALCIPGAALALLCPSWLDVPSWWTLINLHSVSIHALLVLYPVLLVVGGYRPSPRRVPQVLAFLFGTALPIYFLNKSLYTNFYFLNNPTANVITCAFTRFLGERYYILGFLPAIAAALAVMYLPWAAKNFTEDRRKH</sequence>
<gene>
    <name evidence="2" type="ORF">CHR60_03460</name>
</gene>
<feature type="transmembrane region" description="Helical" evidence="1">
    <location>
        <begin position="139"/>
        <end position="163"/>
    </location>
</feature>
<dbReference type="AlphaFoldDB" id="A0A2A7B848"/>
<dbReference type="OrthoDB" id="1696382at2"/>
<accession>A0A2A7B848</accession>
<reference evidence="2 3" key="1">
    <citation type="journal article" date="2017" name="Front. Microbiol.">
        <title>New Insights into the Diversity of the Genus Faecalibacterium.</title>
        <authorList>
            <person name="Benevides L."/>
            <person name="Burman S."/>
            <person name="Martin R."/>
            <person name="Robert V."/>
            <person name="Thomas M."/>
            <person name="Miquel S."/>
            <person name="Chain F."/>
            <person name="Sokol H."/>
            <person name="Bermudez-Humaran L.G."/>
            <person name="Morrison M."/>
            <person name="Langella P."/>
            <person name="Azevedo V.A."/>
            <person name="Chatel J.M."/>
            <person name="Soares S."/>
        </authorList>
    </citation>
    <scope>NUCLEOTIDE SEQUENCE [LARGE SCALE GENOMIC DNA]</scope>
    <source>
        <strain evidence="2 3">AHMP21</strain>
    </source>
</reference>
<evidence type="ECO:0000313" key="2">
    <source>
        <dbReference type="EMBL" id="PDX87546.1"/>
    </source>
</evidence>
<feature type="transmembrane region" description="Helical" evidence="1">
    <location>
        <begin position="85"/>
        <end position="103"/>
    </location>
</feature>
<protein>
    <submittedName>
        <fullName evidence="2">TIGR02206 family membrane protein</fullName>
    </submittedName>
</protein>
<dbReference type="RefSeq" id="WP_097791760.1">
    <property type="nucleotide sequence ID" value="NZ_NOUV01000006.1"/>
</dbReference>
<feature type="transmembrane region" description="Helical" evidence="1">
    <location>
        <begin position="59"/>
        <end position="79"/>
    </location>
</feature>
<feature type="transmembrane region" description="Helical" evidence="1">
    <location>
        <begin position="28"/>
        <end position="47"/>
    </location>
</feature>
<dbReference type="EMBL" id="NOUV01000006">
    <property type="protein sequence ID" value="PDX87546.1"/>
    <property type="molecule type" value="Genomic_DNA"/>
</dbReference>
<feature type="transmembrane region" description="Helical" evidence="1">
    <location>
        <begin position="115"/>
        <end position="133"/>
    </location>
</feature>
<feature type="transmembrane region" description="Helical" evidence="1">
    <location>
        <begin position="220"/>
        <end position="242"/>
    </location>
</feature>
<feature type="transmembrane region" description="Helical" evidence="1">
    <location>
        <begin position="175"/>
        <end position="200"/>
    </location>
</feature>
<organism evidence="2 3">
    <name type="scientific">Faecalibacterium prausnitzii</name>
    <dbReference type="NCBI Taxonomy" id="853"/>
    <lineage>
        <taxon>Bacteria</taxon>
        <taxon>Bacillati</taxon>
        <taxon>Bacillota</taxon>
        <taxon>Clostridia</taxon>
        <taxon>Eubacteriales</taxon>
        <taxon>Oscillospiraceae</taxon>
        <taxon>Faecalibacterium</taxon>
    </lineage>
</organism>
<keyword evidence="1" id="KW-0812">Transmembrane</keyword>
<evidence type="ECO:0000256" key="1">
    <source>
        <dbReference type="SAM" id="Phobius"/>
    </source>
</evidence>